<dbReference type="Gene3D" id="2.40.100.10">
    <property type="entry name" value="Cyclophilin-like"/>
    <property type="match status" value="1"/>
</dbReference>
<feature type="compositionally biased region" description="Basic residues" evidence="2">
    <location>
        <begin position="112"/>
        <end position="150"/>
    </location>
</feature>
<protein>
    <recommendedName>
        <fullName evidence="3">PPIase cyclophilin-type domain-containing protein</fullName>
    </recommendedName>
</protein>
<comment type="similarity">
    <text evidence="1">Belongs to the cyclophilin-type PPIase family.</text>
</comment>
<organism evidence="4 5">
    <name type="scientific">Lolium multiflorum</name>
    <name type="common">Italian ryegrass</name>
    <name type="synonym">Lolium perenne subsp. multiflorum</name>
    <dbReference type="NCBI Taxonomy" id="4521"/>
    <lineage>
        <taxon>Eukaryota</taxon>
        <taxon>Viridiplantae</taxon>
        <taxon>Streptophyta</taxon>
        <taxon>Embryophyta</taxon>
        <taxon>Tracheophyta</taxon>
        <taxon>Spermatophyta</taxon>
        <taxon>Magnoliopsida</taxon>
        <taxon>Liliopsida</taxon>
        <taxon>Poales</taxon>
        <taxon>Poaceae</taxon>
        <taxon>BOP clade</taxon>
        <taxon>Pooideae</taxon>
        <taxon>Poodae</taxon>
        <taxon>Poeae</taxon>
        <taxon>Poeae Chloroplast Group 2 (Poeae type)</taxon>
        <taxon>Loliodinae</taxon>
        <taxon>Loliinae</taxon>
        <taxon>Lolium</taxon>
    </lineage>
</organism>
<sequence length="316" mass="34241">MANSGENSNGSQLFITLKATPHLDGKHVVFGKVLDGKALLKKLEAVGSGSGKPTSPVKIVDCGEASNIDTQNQLHGEKGNSETSDSGSYSSDSPESESYSSASLDTTSSSDHRHKRRKGSKKVKRKSTKRKRSHKKSKSKSRGTKRKSKRSYGSSSDDSKSSSSSSDNESASRHTKHSLKKDKENTEMINSEKGKTLEDADKGKEMVAGSKPLHNDENGANVRVGNQNSENKSSKFRFNLLSNVYFLSGSFDYFAAIVQHLLFIDRSDGPRLVETVIDETIEYSLEDSEENSTMHVGRAAVLAPASDGGCLMPSAR</sequence>
<accession>A0AAD8TS24</accession>
<dbReference type="SUPFAM" id="SSF50891">
    <property type="entry name" value="Cyclophilin-like"/>
    <property type="match status" value="1"/>
</dbReference>
<dbReference type="GO" id="GO:0016018">
    <property type="term" value="F:cyclosporin A binding"/>
    <property type="evidence" value="ECO:0007669"/>
    <property type="project" value="TreeGrafter"/>
</dbReference>
<feature type="domain" description="PPIase cyclophilin-type" evidence="3">
    <location>
        <begin position="1"/>
        <end position="64"/>
    </location>
</feature>
<evidence type="ECO:0000256" key="2">
    <source>
        <dbReference type="SAM" id="MobiDB-lite"/>
    </source>
</evidence>
<feature type="region of interest" description="Disordered" evidence="2">
    <location>
        <begin position="67"/>
        <end position="202"/>
    </location>
</feature>
<feature type="compositionally biased region" description="Low complexity" evidence="2">
    <location>
        <begin position="151"/>
        <end position="166"/>
    </location>
</feature>
<dbReference type="GO" id="GO:0003755">
    <property type="term" value="F:peptidyl-prolyl cis-trans isomerase activity"/>
    <property type="evidence" value="ECO:0007669"/>
    <property type="project" value="InterPro"/>
</dbReference>
<dbReference type="InterPro" id="IPR002130">
    <property type="entry name" value="Cyclophilin-type_PPIase_dom"/>
</dbReference>
<evidence type="ECO:0000313" key="4">
    <source>
        <dbReference type="EMBL" id="KAK1686863.1"/>
    </source>
</evidence>
<name>A0AAD8TS24_LOLMU</name>
<dbReference type="Proteomes" id="UP001231189">
    <property type="component" value="Unassembled WGS sequence"/>
</dbReference>
<dbReference type="GO" id="GO:0005737">
    <property type="term" value="C:cytoplasm"/>
    <property type="evidence" value="ECO:0007669"/>
    <property type="project" value="TreeGrafter"/>
</dbReference>
<dbReference type="InterPro" id="IPR029000">
    <property type="entry name" value="Cyclophilin-like_dom_sf"/>
</dbReference>
<evidence type="ECO:0000259" key="3">
    <source>
        <dbReference type="PROSITE" id="PS50072"/>
    </source>
</evidence>
<dbReference type="PROSITE" id="PS50072">
    <property type="entry name" value="CSA_PPIASE_2"/>
    <property type="match status" value="1"/>
</dbReference>
<keyword evidence="5" id="KW-1185">Reference proteome</keyword>
<comment type="caution">
    <text evidence="4">The sequence shown here is derived from an EMBL/GenBank/DDBJ whole genome shotgun (WGS) entry which is preliminary data.</text>
</comment>
<evidence type="ECO:0000256" key="1">
    <source>
        <dbReference type="ARBA" id="ARBA00007365"/>
    </source>
</evidence>
<dbReference type="GO" id="GO:0006457">
    <property type="term" value="P:protein folding"/>
    <property type="evidence" value="ECO:0007669"/>
    <property type="project" value="TreeGrafter"/>
</dbReference>
<evidence type="ECO:0000313" key="5">
    <source>
        <dbReference type="Proteomes" id="UP001231189"/>
    </source>
</evidence>
<reference evidence="4" key="1">
    <citation type="submission" date="2023-07" db="EMBL/GenBank/DDBJ databases">
        <title>A chromosome-level genome assembly of Lolium multiflorum.</title>
        <authorList>
            <person name="Chen Y."/>
            <person name="Copetti D."/>
            <person name="Kolliker R."/>
            <person name="Studer B."/>
        </authorList>
    </citation>
    <scope>NUCLEOTIDE SEQUENCE</scope>
    <source>
        <strain evidence="4">02402/16</strain>
        <tissue evidence="4">Leaf</tissue>
    </source>
</reference>
<feature type="compositionally biased region" description="Low complexity" evidence="2">
    <location>
        <begin position="81"/>
        <end position="109"/>
    </location>
</feature>
<dbReference type="AlphaFoldDB" id="A0AAD8TS24"/>
<gene>
    <name evidence="4" type="ORF">QYE76_047711</name>
</gene>
<dbReference type="PRINTS" id="PR00153">
    <property type="entry name" value="CSAPPISMRASE"/>
</dbReference>
<dbReference type="PANTHER" id="PTHR11071:SF561">
    <property type="entry name" value="PEPTIDYL-PROLYL CIS-TRANS ISOMERASE D-RELATED"/>
    <property type="match status" value="1"/>
</dbReference>
<feature type="compositionally biased region" description="Basic and acidic residues" evidence="2">
    <location>
        <begin position="181"/>
        <end position="202"/>
    </location>
</feature>
<dbReference type="EMBL" id="JAUUTY010000002">
    <property type="protein sequence ID" value="KAK1686863.1"/>
    <property type="molecule type" value="Genomic_DNA"/>
</dbReference>
<proteinExistence type="inferred from homology"/>
<dbReference type="Pfam" id="PF00160">
    <property type="entry name" value="Pro_isomerase"/>
    <property type="match status" value="1"/>
</dbReference>
<dbReference type="PANTHER" id="PTHR11071">
    <property type="entry name" value="PEPTIDYL-PROLYL CIS-TRANS ISOMERASE"/>
    <property type="match status" value="1"/>
</dbReference>